<dbReference type="Proteomes" id="UP001175271">
    <property type="component" value="Unassembled WGS sequence"/>
</dbReference>
<comment type="caution">
    <text evidence="1">The sequence shown here is derived from an EMBL/GenBank/DDBJ whole genome shotgun (WGS) entry which is preliminary data.</text>
</comment>
<reference evidence="1" key="1">
    <citation type="submission" date="2023-06" db="EMBL/GenBank/DDBJ databases">
        <title>Genomic analysis of the entomopathogenic nematode Steinernema hermaphroditum.</title>
        <authorList>
            <person name="Schwarz E.M."/>
            <person name="Heppert J.K."/>
            <person name="Baniya A."/>
            <person name="Schwartz H.T."/>
            <person name="Tan C.-H."/>
            <person name="Antoshechkin I."/>
            <person name="Sternberg P.W."/>
            <person name="Goodrich-Blair H."/>
            <person name="Dillman A.R."/>
        </authorList>
    </citation>
    <scope>NUCLEOTIDE SEQUENCE</scope>
    <source>
        <strain evidence="1">PS9179</strain>
        <tissue evidence="1">Whole animal</tissue>
    </source>
</reference>
<accession>A0AA39H0G0</accession>
<name>A0AA39H0G0_9BILA</name>
<organism evidence="1 2">
    <name type="scientific">Steinernema hermaphroditum</name>
    <dbReference type="NCBI Taxonomy" id="289476"/>
    <lineage>
        <taxon>Eukaryota</taxon>
        <taxon>Metazoa</taxon>
        <taxon>Ecdysozoa</taxon>
        <taxon>Nematoda</taxon>
        <taxon>Chromadorea</taxon>
        <taxon>Rhabditida</taxon>
        <taxon>Tylenchina</taxon>
        <taxon>Panagrolaimomorpha</taxon>
        <taxon>Strongyloidoidea</taxon>
        <taxon>Steinernematidae</taxon>
        <taxon>Steinernema</taxon>
    </lineage>
</organism>
<dbReference type="AlphaFoldDB" id="A0AA39H0G0"/>
<proteinExistence type="predicted"/>
<protein>
    <submittedName>
        <fullName evidence="1">Uncharacterized protein</fullName>
    </submittedName>
</protein>
<gene>
    <name evidence="1" type="ORF">QR680_001922</name>
</gene>
<evidence type="ECO:0000313" key="1">
    <source>
        <dbReference type="EMBL" id="KAK0396953.1"/>
    </source>
</evidence>
<keyword evidence="2" id="KW-1185">Reference proteome</keyword>
<dbReference type="EMBL" id="JAUCMV010000005">
    <property type="protein sequence ID" value="KAK0396953.1"/>
    <property type="molecule type" value="Genomic_DNA"/>
</dbReference>
<sequence length="121" mass="13486">MPTVIRIFTSHTSFYQSAKSGHWRSRGVKYRKDDQATVNALVESSYLPISVVFVPVYNQSHPIGGGDAMRLKKLLSPTLKTKGGIGMKRQMVSLIDEQLTPEAVLAGVPRHVEQWALFNNC</sequence>
<evidence type="ECO:0000313" key="2">
    <source>
        <dbReference type="Proteomes" id="UP001175271"/>
    </source>
</evidence>